<dbReference type="Gene3D" id="2.170.190.11">
    <property type="entry name" value="Molybdopterin biosynthesis moea protein, domain 3"/>
    <property type="match status" value="1"/>
</dbReference>
<dbReference type="PANTHER" id="PTHR10192">
    <property type="entry name" value="MOLYBDOPTERIN BIOSYNTHESIS PROTEIN"/>
    <property type="match status" value="1"/>
</dbReference>
<dbReference type="SUPFAM" id="SSF63882">
    <property type="entry name" value="MoeA N-terminal region -like"/>
    <property type="match status" value="1"/>
</dbReference>
<evidence type="ECO:0000259" key="7">
    <source>
        <dbReference type="SMART" id="SM00852"/>
    </source>
</evidence>
<reference evidence="8 9" key="1">
    <citation type="submission" date="2017-06" db="EMBL/GenBank/DDBJ databases">
        <authorList>
            <person name="Kim H.J."/>
            <person name="Triplett B.A."/>
        </authorList>
    </citation>
    <scope>NUCLEOTIDE SEQUENCE [LARGE SCALE GENOMIC DNA]</scope>
    <source>
        <strain evidence="8 9">DSM 13116</strain>
    </source>
</reference>
<keyword evidence="6 8" id="KW-0808">Transferase</keyword>
<dbReference type="RefSeq" id="WP_089270920.1">
    <property type="nucleotide sequence ID" value="NZ_FZOC01000001.1"/>
</dbReference>
<comment type="similarity">
    <text evidence="3 6">Belongs to the MoeA family.</text>
</comment>
<keyword evidence="6" id="KW-0479">Metal-binding</keyword>
<evidence type="ECO:0000313" key="8">
    <source>
        <dbReference type="EMBL" id="SNR59896.1"/>
    </source>
</evidence>
<dbReference type="InterPro" id="IPR036425">
    <property type="entry name" value="MoaB/Mog-like_dom_sf"/>
</dbReference>
<evidence type="ECO:0000256" key="6">
    <source>
        <dbReference type="RuleBase" id="RU365090"/>
    </source>
</evidence>
<sequence>MTQPPISRDLALERIRHHIQEHQTNPVELPLFESLGLVCGQDLFAVHATPAEPRSTVDGFAFASQSIRMATPDTPITLSVSGQIRPSTKSPAALDSGCAVQILTGGPLPPGADCVVPAEDARIQEGALVFERPLGAREHVRAVGSDLKAGTRIIRRGEELNAQALAALAVSGSQTAKAYRPPQVLALALGNELDPPSVEAAPGQTSADNLLLVAGALLQRGVPDVTAEVCPNDLERISNRLGQGTYQCIVTTGGTGPGQRDFIRKAASDAGFHPLFDGLALTPGKSMFVAVRGATLLFALPGTPWAVFSLTQAIVLPSICWLRGRTLPTPSPILAKPMLPLQSPPLGWERLVPCTVSALGAELQAHPLLDRSREARLDMLEAQGLLIVTDTTDANELLRMIPIWENRRGHRLG</sequence>
<dbReference type="SMART" id="SM00852">
    <property type="entry name" value="MoCF_biosynth"/>
    <property type="match status" value="1"/>
</dbReference>
<dbReference type="Proteomes" id="UP000198324">
    <property type="component" value="Unassembled WGS sequence"/>
</dbReference>
<dbReference type="AlphaFoldDB" id="A0A238XLJ3"/>
<dbReference type="GO" id="GO:0005829">
    <property type="term" value="C:cytosol"/>
    <property type="evidence" value="ECO:0007669"/>
    <property type="project" value="TreeGrafter"/>
</dbReference>
<dbReference type="EMBL" id="FZOC01000001">
    <property type="protein sequence ID" value="SNR59896.1"/>
    <property type="molecule type" value="Genomic_DNA"/>
</dbReference>
<dbReference type="InterPro" id="IPR005110">
    <property type="entry name" value="MoeA_linker/N"/>
</dbReference>
<dbReference type="OrthoDB" id="9804758at2"/>
<dbReference type="PROSITE" id="PS01078">
    <property type="entry name" value="MOCF_BIOSYNTHESIS_1"/>
    <property type="match status" value="1"/>
</dbReference>
<dbReference type="Pfam" id="PF00994">
    <property type="entry name" value="MoCF_biosynth"/>
    <property type="match status" value="1"/>
</dbReference>
<feature type="domain" description="MoaB/Mog" evidence="7">
    <location>
        <begin position="185"/>
        <end position="321"/>
    </location>
</feature>
<accession>A0A238XLJ3</accession>
<dbReference type="Gene3D" id="2.40.340.10">
    <property type="entry name" value="MoeA, C-terminal, domain IV"/>
    <property type="match status" value="1"/>
</dbReference>
<dbReference type="InterPro" id="IPR036135">
    <property type="entry name" value="MoeA_linker/N_sf"/>
</dbReference>
<dbReference type="EC" id="2.10.1.1" evidence="6"/>
<comment type="catalytic activity">
    <reaction evidence="5">
        <text>adenylyl-molybdopterin + molybdate = Mo-molybdopterin + AMP + H(+)</text>
        <dbReference type="Rhea" id="RHEA:35047"/>
        <dbReference type="ChEBI" id="CHEBI:15378"/>
        <dbReference type="ChEBI" id="CHEBI:36264"/>
        <dbReference type="ChEBI" id="CHEBI:62727"/>
        <dbReference type="ChEBI" id="CHEBI:71302"/>
        <dbReference type="ChEBI" id="CHEBI:456215"/>
        <dbReference type="EC" id="2.10.1.1"/>
    </reaction>
</comment>
<dbReference type="InterPro" id="IPR001453">
    <property type="entry name" value="MoaB/Mog_dom"/>
</dbReference>
<dbReference type="PANTHER" id="PTHR10192:SF5">
    <property type="entry name" value="GEPHYRIN"/>
    <property type="match status" value="1"/>
</dbReference>
<evidence type="ECO:0000256" key="1">
    <source>
        <dbReference type="ARBA" id="ARBA00002901"/>
    </source>
</evidence>
<dbReference type="InterPro" id="IPR038987">
    <property type="entry name" value="MoeA-like"/>
</dbReference>
<dbReference type="UniPathway" id="UPA00344"/>
<organism evidence="8 9">
    <name type="scientific">Humidesulfovibrio mexicanus</name>
    <dbReference type="NCBI Taxonomy" id="147047"/>
    <lineage>
        <taxon>Bacteria</taxon>
        <taxon>Pseudomonadati</taxon>
        <taxon>Thermodesulfobacteriota</taxon>
        <taxon>Desulfovibrionia</taxon>
        <taxon>Desulfovibrionales</taxon>
        <taxon>Desulfovibrionaceae</taxon>
        <taxon>Humidesulfovibrio</taxon>
    </lineage>
</organism>
<protein>
    <recommendedName>
        <fullName evidence="6">Molybdopterin molybdenumtransferase</fullName>
        <ecNumber evidence="6">2.10.1.1</ecNumber>
    </recommendedName>
</protein>
<dbReference type="SUPFAM" id="SSF53218">
    <property type="entry name" value="Molybdenum cofactor biosynthesis proteins"/>
    <property type="match status" value="1"/>
</dbReference>
<evidence type="ECO:0000256" key="5">
    <source>
        <dbReference type="ARBA" id="ARBA00047317"/>
    </source>
</evidence>
<keyword evidence="4 6" id="KW-0501">Molybdenum cofactor biosynthesis</keyword>
<evidence type="ECO:0000256" key="2">
    <source>
        <dbReference type="ARBA" id="ARBA00005046"/>
    </source>
</evidence>
<keyword evidence="9" id="KW-1185">Reference proteome</keyword>
<dbReference type="InterPro" id="IPR036688">
    <property type="entry name" value="MoeA_C_domain_IV_sf"/>
</dbReference>
<gene>
    <name evidence="8" type="ORF">SAMN04488503_0258</name>
</gene>
<name>A0A238XLJ3_9BACT</name>
<proteinExistence type="inferred from homology"/>
<dbReference type="Gene3D" id="3.90.105.10">
    <property type="entry name" value="Molybdopterin biosynthesis moea protein, domain 2"/>
    <property type="match status" value="1"/>
</dbReference>
<keyword evidence="6" id="KW-0500">Molybdenum</keyword>
<dbReference type="Pfam" id="PF03453">
    <property type="entry name" value="MoeA_N"/>
    <property type="match status" value="1"/>
</dbReference>
<dbReference type="GO" id="GO:0046872">
    <property type="term" value="F:metal ion binding"/>
    <property type="evidence" value="ECO:0007669"/>
    <property type="project" value="UniProtKB-UniRule"/>
</dbReference>
<comment type="cofactor">
    <cofactor evidence="6">
        <name>Mg(2+)</name>
        <dbReference type="ChEBI" id="CHEBI:18420"/>
    </cofactor>
</comment>
<evidence type="ECO:0000313" key="9">
    <source>
        <dbReference type="Proteomes" id="UP000198324"/>
    </source>
</evidence>
<dbReference type="GO" id="GO:0006777">
    <property type="term" value="P:Mo-molybdopterin cofactor biosynthetic process"/>
    <property type="evidence" value="ECO:0007669"/>
    <property type="project" value="UniProtKB-UniRule"/>
</dbReference>
<dbReference type="Gene3D" id="3.40.980.10">
    <property type="entry name" value="MoaB/Mog-like domain"/>
    <property type="match status" value="1"/>
</dbReference>
<evidence type="ECO:0000256" key="4">
    <source>
        <dbReference type="ARBA" id="ARBA00023150"/>
    </source>
</evidence>
<dbReference type="InterPro" id="IPR008284">
    <property type="entry name" value="MoCF_biosynth_CS"/>
</dbReference>
<dbReference type="GO" id="GO:0061599">
    <property type="term" value="F:molybdopterin molybdotransferase activity"/>
    <property type="evidence" value="ECO:0007669"/>
    <property type="project" value="UniProtKB-UniRule"/>
</dbReference>
<evidence type="ECO:0000256" key="3">
    <source>
        <dbReference type="ARBA" id="ARBA00010763"/>
    </source>
</evidence>
<comment type="pathway">
    <text evidence="2 6">Cofactor biosynthesis; molybdopterin biosynthesis.</text>
</comment>
<keyword evidence="6" id="KW-0460">Magnesium</keyword>
<dbReference type="CDD" id="cd00887">
    <property type="entry name" value="MoeA"/>
    <property type="match status" value="1"/>
</dbReference>
<comment type="function">
    <text evidence="1 6">Catalyzes the insertion of molybdate into adenylated molybdopterin with the concomitant release of AMP.</text>
</comment>